<protein>
    <submittedName>
        <fullName evidence="1">Uncharacterized protein</fullName>
    </submittedName>
</protein>
<dbReference type="AlphaFoldDB" id="A0A0L0NQ65"/>
<evidence type="ECO:0000313" key="1">
    <source>
        <dbReference type="EMBL" id="KND96281.1"/>
    </source>
</evidence>
<comment type="caution">
    <text evidence="1">The sequence shown here is derived from an EMBL/GenBank/DDBJ whole genome shotgun (WGS) entry which is preliminary data.</text>
</comment>
<dbReference type="Proteomes" id="UP000037122">
    <property type="component" value="Unassembled WGS sequence"/>
</dbReference>
<evidence type="ECO:0000313" key="2">
    <source>
        <dbReference type="Proteomes" id="UP000037122"/>
    </source>
</evidence>
<dbReference type="VEuPathDB" id="FungiDB:QG37_07409"/>
<sequence>MVFGKEEIRGKEGKTQVSWQRVDELPKAESAKEAVLATRLVLVQTTLYLPIARNHSLARVILNEPLIVILAIPDISWMEII</sequence>
<gene>
    <name evidence="1" type="ORF">QG37_07409</name>
</gene>
<reference evidence="2" key="1">
    <citation type="journal article" date="2015" name="BMC Genomics">
        <title>Draft genome of a commonly misdiagnosed multidrug resistant pathogen Candida auris.</title>
        <authorList>
            <person name="Chatterjee S."/>
            <person name="Alampalli S.V."/>
            <person name="Nageshan R.K."/>
            <person name="Chettiar S.T."/>
            <person name="Joshi S."/>
            <person name="Tatu U.S."/>
        </authorList>
    </citation>
    <scope>NUCLEOTIDE SEQUENCE [LARGE SCALE GENOMIC DNA]</scope>
    <source>
        <strain evidence="2">6684</strain>
    </source>
</reference>
<dbReference type="EMBL" id="LGST01000057">
    <property type="protein sequence ID" value="KND96281.1"/>
    <property type="molecule type" value="Genomic_DNA"/>
</dbReference>
<proteinExistence type="predicted"/>
<accession>A0A0L0NQ65</accession>
<organism evidence="1 2">
    <name type="scientific">Candidozyma auris</name>
    <name type="common">Yeast</name>
    <name type="synonym">Candida auris</name>
    <dbReference type="NCBI Taxonomy" id="498019"/>
    <lineage>
        <taxon>Eukaryota</taxon>
        <taxon>Fungi</taxon>
        <taxon>Dikarya</taxon>
        <taxon>Ascomycota</taxon>
        <taxon>Saccharomycotina</taxon>
        <taxon>Pichiomycetes</taxon>
        <taxon>Metschnikowiaceae</taxon>
        <taxon>Candidozyma</taxon>
    </lineage>
</organism>
<name>A0A0L0NQ65_CANAR</name>